<evidence type="ECO:0000313" key="3">
    <source>
        <dbReference type="Proteomes" id="UP000646244"/>
    </source>
</evidence>
<dbReference type="EMBL" id="BMVB01000014">
    <property type="protein sequence ID" value="GHC60131.1"/>
    <property type="molecule type" value="Genomic_DNA"/>
</dbReference>
<name>A0A918TRQ6_STRCJ</name>
<gene>
    <name evidence="2" type="ORF">GCM10010507_41450</name>
</gene>
<reference evidence="2" key="1">
    <citation type="journal article" date="2014" name="Int. J. Syst. Evol. Microbiol.">
        <title>Complete genome sequence of Corynebacterium casei LMG S-19264T (=DSM 44701T), isolated from a smear-ripened cheese.</title>
        <authorList>
            <consortium name="US DOE Joint Genome Institute (JGI-PGF)"/>
            <person name="Walter F."/>
            <person name="Albersmeier A."/>
            <person name="Kalinowski J."/>
            <person name="Ruckert C."/>
        </authorList>
    </citation>
    <scope>NUCLEOTIDE SEQUENCE</scope>
    <source>
        <strain evidence="2">JCM 4633</strain>
    </source>
</reference>
<organism evidence="2 3">
    <name type="scientific">Streptomyces cinnamoneus</name>
    <name type="common">Streptoverticillium cinnamoneum</name>
    <dbReference type="NCBI Taxonomy" id="53446"/>
    <lineage>
        <taxon>Bacteria</taxon>
        <taxon>Bacillati</taxon>
        <taxon>Actinomycetota</taxon>
        <taxon>Actinomycetes</taxon>
        <taxon>Kitasatosporales</taxon>
        <taxon>Streptomycetaceae</taxon>
        <taxon>Streptomyces</taxon>
        <taxon>Streptomyces cinnamoneus group</taxon>
    </lineage>
</organism>
<dbReference type="AlphaFoldDB" id="A0A918TRQ6"/>
<evidence type="ECO:0000256" key="1">
    <source>
        <dbReference type="SAM" id="MobiDB-lite"/>
    </source>
</evidence>
<reference evidence="2" key="2">
    <citation type="submission" date="2020-09" db="EMBL/GenBank/DDBJ databases">
        <authorList>
            <person name="Sun Q."/>
            <person name="Ohkuma M."/>
        </authorList>
    </citation>
    <scope>NUCLEOTIDE SEQUENCE</scope>
    <source>
        <strain evidence="2">JCM 4633</strain>
    </source>
</reference>
<protein>
    <submittedName>
        <fullName evidence="2">Uncharacterized protein</fullName>
    </submittedName>
</protein>
<evidence type="ECO:0000313" key="2">
    <source>
        <dbReference type="EMBL" id="GHC60131.1"/>
    </source>
</evidence>
<dbReference type="Proteomes" id="UP000646244">
    <property type="component" value="Unassembled WGS sequence"/>
</dbReference>
<sequence>MDRLRPARTSATGYPRPGAFGRVRGSPFGDRVVAERLRRVDNRRMDCLRSLFRGPDTDQAEAEARRMLAFPLLTGNHFLAADHGTRTREEVYALAVRLLRA</sequence>
<feature type="region of interest" description="Disordered" evidence="1">
    <location>
        <begin position="1"/>
        <end position="20"/>
    </location>
</feature>
<comment type="caution">
    <text evidence="2">The sequence shown here is derived from an EMBL/GenBank/DDBJ whole genome shotgun (WGS) entry which is preliminary data.</text>
</comment>
<proteinExistence type="predicted"/>
<accession>A0A918TRQ6</accession>
<dbReference type="RefSeq" id="WP_190111337.1">
    <property type="nucleotide sequence ID" value="NZ_BMVB01000014.1"/>
</dbReference>